<comment type="caution">
    <text evidence="7">The sequence shown here is derived from an EMBL/GenBank/DDBJ whole genome shotgun (WGS) entry which is preliminary data.</text>
</comment>
<evidence type="ECO:0000256" key="4">
    <source>
        <dbReference type="ARBA" id="ARBA00022490"/>
    </source>
</evidence>
<dbReference type="EMBL" id="JAQNCK010000032">
    <property type="protein sequence ID" value="MDC0829009.1"/>
    <property type="molecule type" value="Genomic_DNA"/>
</dbReference>
<evidence type="ECO:0000256" key="3">
    <source>
        <dbReference type="ARBA" id="ARBA00020422"/>
    </source>
</evidence>
<dbReference type="PROSITE" id="PS00369">
    <property type="entry name" value="PTS_HPR_HIS"/>
    <property type="match status" value="1"/>
</dbReference>
<dbReference type="NCBIfam" id="TIGR01003">
    <property type="entry name" value="PTS_HPr_family"/>
    <property type="match status" value="1"/>
</dbReference>
<name>A0AAW6FWC5_9FIRM</name>
<dbReference type="PROSITE" id="PS51350">
    <property type="entry name" value="PTS_HPR_DOM"/>
    <property type="match status" value="1"/>
</dbReference>
<dbReference type="PANTHER" id="PTHR33705">
    <property type="entry name" value="PHOSPHOCARRIER PROTEIN HPR"/>
    <property type="match status" value="1"/>
</dbReference>
<feature type="domain" description="HPr" evidence="6">
    <location>
        <begin position="1"/>
        <end position="88"/>
    </location>
</feature>
<comment type="function">
    <text evidence="1">General (non sugar-specific) component of the phosphoenolpyruvate-dependent sugar phosphotransferase system (sugar PTS). This major carbohydrate active-transport system catalyzes the phosphorylation of incoming sugar substrates concomitantly with their translocation across the cell membrane. The phosphoryl group from phosphoenolpyruvate (PEP) is transferred to the phosphoryl carrier protein HPr by enzyme I. Phospho-HPr then transfers it to the PTS EIIA domain.</text>
</comment>
<evidence type="ECO:0000256" key="2">
    <source>
        <dbReference type="ARBA" id="ARBA00004496"/>
    </source>
</evidence>
<dbReference type="GO" id="GO:0005737">
    <property type="term" value="C:cytoplasm"/>
    <property type="evidence" value="ECO:0007669"/>
    <property type="project" value="UniProtKB-SubCell"/>
</dbReference>
<evidence type="ECO:0000313" key="7">
    <source>
        <dbReference type="EMBL" id="MDC0829009.1"/>
    </source>
</evidence>
<proteinExistence type="predicted"/>
<sequence>MKKFDYEVTNALGIHARPAAMIAQACTNYKASVMIECNGEQASGNNVLQILALHAAKGSVLHIVFDGEDEDACQKEVEEVLKEIAPKDKPASLLHVAFFGTKDYDRLFFSELSKDKGEGTYNVDITYFNSRPLFMF</sequence>
<dbReference type="PANTHER" id="PTHR33705:SF2">
    <property type="entry name" value="PHOSPHOCARRIER PROTEIN NPR"/>
    <property type="match status" value="1"/>
</dbReference>
<dbReference type="Gene3D" id="3.30.1340.10">
    <property type="entry name" value="HPr-like"/>
    <property type="match status" value="1"/>
</dbReference>
<dbReference type="CDD" id="cd00367">
    <property type="entry name" value="PTS-HPr_like"/>
    <property type="match status" value="1"/>
</dbReference>
<evidence type="ECO:0000256" key="1">
    <source>
        <dbReference type="ARBA" id="ARBA00003681"/>
    </source>
</evidence>
<evidence type="ECO:0000313" key="8">
    <source>
        <dbReference type="Proteomes" id="UP001220658"/>
    </source>
</evidence>
<dbReference type="InterPro" id="IPR050399">
    <property type="entry name" value="HPr"/>
</dbReference>
<dbReference type="InterPro" id="IPR035895">
    <property type="entry name" value="HPr-like_sf"/>
</dbReference>
<keyword evidence="4" id="KW-0963">Cytoplasm</keyword>
<dbReference type="Pfam" id="PF00381">
    <property type="entry name" value="PTS-HPr"/>
    <property type="match status" value="1"/>
</dbReference>
<dbReference type="Proteomes" id="UP001220658">
    <property type="component" value="Unassembled WGS sequence"/>
</dbReference>
<dbReference type="InterPro" id="IPR001020">
    <property type="entry name" value="PTS_HPr_His_P_site"/>
</dbReference>
<organism evidence="7 8">
    <name type="scientific">Faecalitalea cylindroides</name>
    <dbReference type="NCBI Taxonomy" id="39483"/>
    <lineage>
        <taxon>Bacteria</taxon>
        <taxon>Bacillati</taxon>
        <taxon>Bacillota</taxon>
        <taxon>Erysipelotrichia</taxon>
        <taxon>Erysipelotrichales</taxon>
        <taxon>Erysipelotrichaceae</taxon>
        <taxon>Faecalitalea</taxon>
    </lineage>
</organism>
<dbReference type="AlphaFoldDB" id="A0AAW6FWC5"/>
<protein>
    <recommendedName>
        <fullName evidence="3">Phosphocarrier protein HPr</fullName>
    </recommendedName>
</protein>
<evidence type="ECO:0000259" key="6">
    <source>
        <dbReference type="PROSITE" id="PS51350"/>
    </source>
</evidence>
<dbReference type="SUPFAM" id="SSF55594">
    <property type="entry name" value="HPr-like"/>
    <property type="match status" value="1"/>
</dbReference>
<dbReference type="RefSeq" id="WP_195191636.1">
    <property type="nucleotide sequence ID" value="NZ_JADMUL010000030.1"/>
</dbReference>
<gene>
    <name evidence="7" type="ORF">POG00_09890</name>
</gene>
<dbReference type="PRINTS" id="PR00107">
    <property type="entry name" value="PHOSPHOCPHPR"/>
</dbReference>
<keyword evidence="5" id="KW-0598">Phosphotransferase system</keyword>
<evidence type="ECO:0000256" key="5">
    <source>
        <dbReference type="ARBA" id="ARBA00022683"/>
    </source>
</evidence>
<dbReference type="GO" id="GO:0009401">
    <property type="term" value="P:phosphoenolpyruvate-dependent sugar phosphotransferase system"/>
    <property type="evidence" value="ECO:0007669"/>
    <property type="project" value="UniProtKB-KW"/>
</dbReference>
<accession>A0AAW6FWC5</accession>
<comment type="subcellular location">
    <subcellularLocation>
        <location evidence="2">Cytoplasm</location>
    </subcellularLocation>
</comment>
<reference evidence="7" key="1">
    <citation type="submission" date="2023-01" db="EMBL/GenBank/DDBJ databases">
        <title>Human gut microbiome strain richness.</title>
        <authorList>
            <person name="Chen-Liaw A."/>
        </authorList>
    </citation>
    <scope>NUCLEOTIDE SEQUENCE</scope>
    <source>
        <strain evidence="7">D55st1_G4_D55t1_190419</strain>
    </source>
</reference>
<dbReference type="InterPro" id="IPR000032">
    <property type="entry name" value="HPr-like"/>
</dbReference>